<feature type="compositionally biased region" description="Basic residues" evidence="1">
    <location>
        <begin position="125"/>
        <end position="144"/>
    </location>
</feature>
<name>A0A5N6XFQ2_9EURO</name>
<protein>
    <submittedName>
        <fullName evidence="2">Uncharacterized protein</fullName>
    </submittedName>
</protein>
<feature type="region of interest" description="Disordered" evidence="1">
    <location>
        <begin position="122"/>
        <end position="144"/>
    </location>
</feature>
<evidence type="ECO:0000313" key="2">
    <source>
        <dbReference type="EMBL" id="KAE8331742.1"/>
    </source>
</evidence>
<reference evidence="3" key="1">
    <citation type="submission" date="2019-04" db="EMBL/GenBank/DDBJ databases">
        <title>Friends and foes A comparative genomics studyof 23 Aspergillus species from section Flavi.</title>
        <authorList>
            <consortium name="DOE Joint Genome Institute"/>
            <person name="Kjaerbolling I."/>
            <person name="Vesth T."/>
            <person name="Frisvad J.C."/>
            <person name="Nybo J.L."/>
            <person name="Theobald S."/>
            <person name="Kildgaard S."/>
            <person name="Isbrandt T."/>
            <person name="Kuo A."/>
            <person name="Sato A."/>
            <person name="Lyhne E.K."/>
            <person name="Kogle M.E."/>
            <person name="Wiebenga A."/>
            <person name="Kun R.S."/>
            <person name="Lubbers R.J."/>
            <person name="Makela M.R."/>
            <person name="Barry K."/>
            <person name="Chovatia M."/>
            <person name="Clum A."/>
            <person name="Daum C."/>
            <person name="Haridas S."/>
            <person name="He G."/>
            <person name="LaButti K."/>
            <person name="Lipzen A."/>
            <person name="Mondo S."/>
            <person name="Riley R."/>
            <person name="Salamov A."/>
            <person name="Simmons B.A."/>
            <person name="Magnuson J.K."/>
            <person name="Henrissat B."/>
            <person name="Mortensen U.H."/>
            <person name="Larsen T.O."/>
            <person name="Devries R.P."/>
            <person name="Grigoriev I.V."/>
            <person name="Machida M."/>
            <person name="Baker S.E."/>
            <person name="Andersen M.R."/>
        </authorList>
    </citation>
    <scope>NUCLEOTIDE SEQUENCE [LARGE SCALE GENOMIC DNA]</scope>
    <source>
        <strain evidence="3">CBS 130017</strain>
    </source>
</reference>
<gene>
    <name evidence="2" type="ORF">BDV39DRAFT_168496</name>
</gene>
<organism evidence="2 3">
    <name type="scientific">Aspergillus sergii</name>
    <dbReference type="NCBI Taxonomy" id="1034303"/>
    <lineage>
        <taxon>Eukaryota</taxon>
        <taxon>Fungi</taxon>
        <taxon>Dikarya</taxon>
        <taxon>Ascomycota</taxon>
        <taxon>Pezizomycotina</taxon>
        <taxon>Eurotiomycetes</taxon>
        <taxon>Eurotiomycetidae</taxon>
        <taxon>Eurotiales</taxon>
        <taxon>Aspergillaceae</taxon>
        <taxon>Aspergillus</taxon>
        <taxon>Aspergillus subgen. Circumdati</taxon>
    </lineage>
</organism>
<dbReference type="AlphaFoldDB" id="A0A5N6XFQ2"/>
<dbReference type="EMBL" id="ML741768">
    <property type="protein sequence ID" value="KAE8331742.1"/>
    <property type="molecule type" value="Genomic_DNA"/>
</dbReference>
<proteinExistence type="predicted"/>
<dbReference type="Proteomes" id="UP000325945">
    <property type="component" value="Unassembled WGS sequence"/>
</dbReference>
<evidence type="ECO:0000313" key="3">
    <source>
        <dbReference type="Proteomes" id="UP000325945"/>
    </source>
</evidence>
<accession>A0A5N6XFQ2</accession>
<keyword evidence="3" id="KW-1185">Reference proteome</keyword>
<evidence type="ECO:0000256" key="1">
    <source>
        <dbReference type="SAM" id="MobiDB-lite"/>
    </source>
</evidence>
<sequence>MKPTPAQKRWGVVGKMIGESRWIGQCGADGGVATGPGCERSVLHPIVVTLCAQRAKLRISLFVCLRYRSYHTSATGNQTTRHYSVPTVEITVEAKPDKRVSGGSHICRTIVKHISLPSQWPEGKKYHHASRKQVRRCASRVRTR</sequence>